<dbReference type="Gene3D" id="3.30.460.10">
    <property type="entry name" value="Beta Polymerase, domain 2"/>
    <property type="match status" value="1"/>
</dbReference>
<keyword evidence="2" id="KW-0808">Transferase</keyword>
<dbReference type="AlphaFoldDB" id="A0A7K0ESU2"/>
<sequence>MPFGLNESQLNAITDLLSRNGRIEEAVVFGSRAKGTHRPGSDMDIALKGSGLNLDDVLNLSIALDELWLPIRFDLVIYNRITEPALRDHIDRIGKVLWPKPASV</sequence>
<dbReference type="Pfam" id="PF18765">
    <property type="entry name" value="Polbeta"/>
    <property type="match status" value="1"/>
</dbReference>
<evidence type="ECO:0000313" key="3">
    <source>
        <dbReference type="Proteomes" id="UP000441754"/>
    </source>
</evidence>
<gene>
    <name evidence="2" type="ORF">GJJ30_26530</name>
</gene>
<reference evidence="2 3" key="1">
    <citation type="journal article" date="2018" name="Antonie Van Leeuwenhoek">
        <title>Larkinella terrae sp. nov., isolated from soil on Jeju Island, South Korea.</title>
        <authorList>
            <person name="Ten L.N."/>
            <person name="Jeon J."/>
            <person name="Park S.J."/>
            <person name="Park S."/>
            <person name="Lee S.Y."/>
            <person name="Kim M.K."/>
            <person name="Jung H.Y."/>
        </authorList>
    </citation>
    <scope>NUCLEOTIDE SEQUENCE [LARGE SCALE GENOMIC DNA]</scope>
    <source>
        <strain evidence="2 3">KCTC 52001</strain>
    </source>
</reference>
<dbReference type="GO" id="GO:0016740">
    <property type="term" value="F:transferase activity"/>
    <property type="evidence" value="ECO:0007669"/>
    <property type="project" value="UniProtKB-KW"/>
</dbReference>
<evidence type="ECO:0000313" key="2">
    <source>
        <dbReference type="EMBL" id="MRS64883.1"/>
    </source>
</evidence>
<feature type="domain" description="Polymerase beta nucleotidyltransferase" evidence="1">
    <location>
        <begin position="12"/>
        <end position="98"/>
    </location>
</feature>
<protein>
    <submittedName>
        <fullName evidence="2">Nucleotidyltransferase domain-containing protein</fullName>
    </submittedName>
</protein>
<organism evidence="2 3">
    <name type="scientific">Larkinella terrae</name>
    <dbReference type="NCBI Taxonomy" id="2025311"/>
    <lineage>
        <taxon>Bacteria</taxon>
        <taxon>Pseudomonadati</taxon>
        <taxon>Bacteroidota</taxon>
        <taxon>Cytophagia</taxon>
        <taxon>Cytophagales</taxon>
        <taxon>Spirosomataceae</taxon>
        <taxon>Larkinella</taxon>
    </lineage>
</organism>
<keyword evidence="3" id="KW-1185">Reference proteome</keyword>
<comment type="caution">
    <text evidence="2">The sequence shown here is derived from an EMBL/GenBank/DDBJ whole genome shotgun (WGS) entry which is preliminary data.</text>
</comment>
<proteinExistence type="predicted"/>
<dbReference type="OrthoDB" id="9803106at2"/>
<evidence type="ECO:0000259" key="1">
    <source>
        <dbReference type="Pfam" id="PF18765"/>
    </source>
</evidence>
<dbReference type="InterPro" id="IPR041633">
    <property type="entry name" value="Polbeta"/>
</dbReference>
<dbReference type="EMBL" id="WJXZ01000014">
    <property type="protein sequence ID" value="MRS64883.1"/>
    <property type="molecule type" value="Genomic_DNA"/>
</dbReference>
<dbReference type="InterPro" id="IPR043519">
    <property type="entry name" value="NT_sf"/>
</dbReference>
<dbReference type="CDD" id="cd05403">
    <property type="entry name" value="NT_KNTase_like"/>
    <property type="match status" value="1"/>
</dbReference>
<dbReference type="RefSeq" id="WP_154178184.1">
    <property type="nucleotide sequence ID" value="NZ_WJXZ01000014.1"/>
</dbReference>
<accession>A0A7K0ESU2</accession>
<name>A0A7K0ESU2_9BACT</name>
<dbReference type="Proteomes" id="UP000441754">
    <property type="component" value="Unassembled WGS sequence"/>
</dbReference>
<dbReference type="SUPFAM" id="SSF81301">
    <property type="entry name" value="Nucleotidyltransferase"/>
    <property type="match status" value="1"/>
</dbReference>